<evidence type="ECO:0000256" key="1">
    <source>
        <dbReference type="RuleBase" id="RU003682"/>
    </source>
</evidence>
<dbReference type="Proteomes" id="UP000775213">
    <property type="component" value="Unassembled WGS sequence"/>
</dbReference>
<dbReference type="Gene3D" id="2.60.120.330">
    <property type="entry name" value="B-lactam Antibiotic, Isopenicillin N Synthase, Chain"/>
    <property type="match status" value="1"/>
</dbReference>
<name>A0AAV7GS24_DENCH</name>
<dbReference type="EMBL" id="JAGFBR010000007">
    <property type="protein sequence ID" value="KAH0464264.1"/>
    <property type="molecule type" value="Genomic_DNA"/>
</dbReference>
<dbReference type="GO" id="GO:0016491">
    <property type="term" value="F:oxidoreductase activity"/>
    <property type="evidence" value="ECO:0007669"/>
    <property type="project" value="UniProtKB-KW"/>
</dbReference>
<dbReference type="AlphaFoldDB" id="A0AAV7GS24"/>
<gene>
    <name evidence="3" type="ORF">IEQ34_007050</name>
</gene>
<dbReference type="InterPro" id="IPR005123">
    <property type="entry name" value="Oxoglu/Fe-dep_dioxygenase_dom"/>
</dbReference>
<dbReference type="GO" id="GO:0046872">
    <property type="term" value="F:metal ion binding"/>
    <property type="evidence" value="ECO:0007669"/>
    <property type="project" value="UniProtKB-KW"/>
</dbReference>
<dbReference type="SUPFAM" id="SSF51197">
    <property type="entry name" value="Clavaminate synthase-like"/>
    <property type="match status" value="1"/>
</dbReference>
<proteinExistence type="inferred from homology"/>
<dbReference type="PROSITE" id="PS51471">
    <property type="entry name" value="FE2OG_OXY"/>
    <property type="match status" value="1"/>
</dbReference>
<comment type="similarity">
    <text evidence="1">Belongs to the iron/ascorbate-dependent oxidoreductase family.</text>
</comment>
<organism evidence="3 4">
    <name type="scientific">Dendrobium chrysotoxum</name>
    <name type="common">Orchid</name>
    <dbReference type="NCBI Taxonomy" id="161865"/>
    <lineage>
        <taxon>Eukaryota</taxon>
        <taxon>Viridiplantae</taxon>
        <taxon>Streptophyta</taxon>
        <taxon>Embryophyta</taxon>
        <taxon>Tracheophyta</taxon>
        <taxon>Spermatophyta</taxon>
        <taxon>Magnoliopsida</taxon>
        <taxon>Liliopsida</taxon>
        <taxon>Asparagales</taxon>
        <taxon>Orchidaceae</taxon>
        <taxon>Epidendroideae</taxon>
        <taxon>Malaxideae</taxon>
        <taxon>Dendrobiinae</taxon>
        <taxon>Dendrobium</taxon>
    </lineage>
</organism>
<dbReference type="InterPro" id="IPR050231">
    <property type="entry name" value="Iron_ascorbate_oxido_reductase"/>
</dbReference>
<dbReference type="Pfam" id="PF03171">
    <property type="entry name" value="2OG-FeII_Oxy"/>
    <property type="match status" value="1"/>
</dbReference>
<feature type="domain" description="Fe2OG dioxygenase" evidence="2">
    <location>
        <begin position="86"/>
        <end position="188"/>
    </location>
</feature>
<keyword evidence="1" id="KW-0560">Oxidoreductase</keyword>
<sequence length="244" mass="27526">MKHRNTDVIPGSGYVYPNWLNLLFESLGIYDAKSTADIHAFCSCLGISSHDTEILSTCASALHGLIVDLTSKIAECLGIVDCSFQEWSCHLRMNRYNFTKETIGHYGANVHTDNSFINVILEDESNEGFEMMSSNGNFVAINHVPETFLINVGDIGKVWSNGRLHNVKHKVVCKKPEPRFTIAFFMLAPEDNKIEPQAELIDSENPRLYRSFDYREYKKIRTSTLSTAGEVLLHWAIDEAKSMA</sequence>
<protein>
    <recommendedName>
        <fullName evidence="2">Fe2OG dioxygenase domain-containing protein</fullName>
    </recommendedName>
</protein>
<dbReference type="PANTHER" id="PTHR47990">
    <property type="entry name" value="2-OXOGLUTARATE (2OG) AND FE(II)-DEPENDENT OXYGENASE SUPERFAMILY PROTEIN-RELATED"/>
    <property type="match status" value="1"/>
</dbReference>
<dbReference type="InterPro" id="IPR027443">
    <property type="entry name" value="IPNS-like_sf"/>
</dbReference>
<evidence type="ECO:0000313" key="3">
    <source>
        <dbReference type="EMBL" id="KAH0464264.1"/>
    </source>
</evidence>
<keyword evidence="1" id="KW-0479">Metal-binding</keyword>
<accession>A0AAV7GS24</accession>
<evidence type="ECO:0000313" key="4">
    <source>
        <dbReference type="Proteomes" id="UP000775213"/>
    </source>
</evidence>
<keyword evidence="4" id="KW-1185">Reference proteome</keyword>
<comment type="caution">
    <text evidence="3">The sequence shown here is derived from an EMBL/GenBank/DDBJ whole genome shotgun (WGS) entry which is preliminary data.</text>
</comment>
<dbReference type="InterPro" id="IPR044861">
    <property type="entry name" value="IPNS-like_FE2OG_OXY"/>
</dbReference>
<keyword evidence="1" id="KW-0408">Iron</keyword>
<reference evidence="3 4" key="1">
    <citation type="journal article" date="2021" name="Hortic Res">
        <title>Chromosome-scale assembly of the Dendrobium chrysotoxum genome enhances the understanding of orchid evolution.</title>
        <authorList>
            <person name="Zhang Y."/>
            <person name="Zhang G.Q."/>
            <person name="Zhang D."/>
            <person name="Liu X.D."/>
            <person name="Xu X.Y."/>
            <person name="Sun W.H."/>
            <person name="Yu X."/>
            <person name="Zhu X."/>
            <person name="Wang Z.W."/>
            <person name="Zhao X."/>
            <person name="Zhong W.Y."/>
            <person name="Chen H."/>
            <person name="Yin W.L."/>
            <person name="Huang T."/>
            <person name="Niu S.C."/>
            <person name="Liu Z.J."/>
        </authorList>
    </citation>
    <scope>NUCLEOTIDE SEQUENCE [LARGE SCALE GENOMIC DNA]</scope>
    <source>
        <strain evidence="3">Lindl</strain>
    </source>
</reference>
<evidence type="ECO:0000259" key="2">
    <source>
        <dbReference type="PROSITE" id="PS51471"/>
    </source>
</evidence>